<evidence type="ECO:0000313" key="2">
    <source>
        <dbReference type="EMBL" id="CAG7787090.1"/>
    </source>
</evidence>
<dbReference type="OrthoDB" id="425681at2759"/>
<evidence type="ECO:0000313" key="3">
    <source>
        <dbReference type="Proteomes" id="UP000708208"/>
    </source>
</evidence>
<accession>A0A8J2PH82</accession>
<dbReference type="Proteomes" id="UP000708208">
    <property type="component" value="Unassembled WGS sequence"/>
</dbReference>
<name>A0A8J2PH82_9HEXA</name>
<dbReference type="Pfam" id="PF00078">
    <property type="entry name" value="RVT_1"/>
    <property type="match status" value="1"/>
</dbReference>
<feature type="domain" description="Reverse transcriptase" evidence="1">
    <location>
        <begin position="1"/>
        <end position="213"/>
    </location>
</feature>
<evidence type="ECO:0000259" key="1">
    <source>
        <dbReference type="PROSITE" id="PS50878"/>
    </source>
</evidence>
<proteinExistence type="predicted"/>
<dbReference type="CDD" id="cd01650">
    <property type="entry name" value="RT_nLTR_like"/>
    <property type="match status" value="1"/>
</dbReference>
<protein>
    <recommendedName>
        <fullName evidence="1">Reverse transcriptase domain-containing protein</fullName>
    </recommendedName>
</protein>
<comment type="caution">
    <text evidence="2">The sequence shown here is derived from an EMBL/GenBank/DDBJ whole genome shotgun (WGS) entry which is preliminary data.</text>
</comment>
<dbReference type="PANTHER" id="PTHR47027">
    <property type="entry name" value="REVERSE TRANSCRIPTASE DOMAIN-CONTAINING PROTEIN"/>
    <property type="match status" value="1"/>
</dbReference>
<gene>
    <name evidence="2" type="ORF">AFUS01_LOCUS25610</name>
</gene>
<dbReference type="PROSITE" id="PS50878">
    <property type="entry name" value="RT_POL"/>
    <property type="match status" value="1"/>
</dbReference>
<feature type="non-terminal residue" evidence="2">
    <location>
        <position position="365"/>
    </location>
</feature>
<organism evidence="2 3">
    <name type="scientific">Allacma fusca</name>
    <dbReference type="NCBI Taxonomy" id="39272"/>
    <lineage>
        <taxon>Eukaryota</taxon>
        <taxon>Metazoa</taxon>
        <taxon>Ecdysozoa</taxon>
        <taxon>Arthropoda</taxon>
        <taxon>Hexapoda</taxon>
        <taxon>Collembola</taxon>
        <taxon>Symphypleona</taxon>
        <taxon>Sminthuridae</taxon>
        <taxon>Allacma</taxon>
    </lineage>
</organism>
<keyword evidence="3" id="KW-1185">Reference proteome</keyword>
<dbReference type="AlphaFoldDB" id="A0A8J2PH82"/>
<dbReference type="InterPro" id="IPR000477">
    <property type="entry name" value="RT_dom"/>
</dbReference>
<dbReference type="PANTHER" id="PTHR47027:SF20">
    <property type="entry name" value="REVERSE TRANSCRIPTASE-LIKE PROTEIN WITH RNA-DIRECTED DNA POLYMERASE DOMAIN"/>
    <property type="match status" value="1"/>
</dbReference>
<reference evidence="2" key="1">
    <citation type="submission" date="2021-06" db="EMBL/GenBank/DDBJ databases">
        <authorList>
            <person name="Hodson N. C."/>
            <person name="Mongue J. A."/>
            <person name="Jaron S. K."/>
        </authorList>
    </citation>
    <scope>NUCLEOTIDE SEQUENCE</scope>
</reference>
<dbReference type="EMBL" id="CAJVCH010331450">
    <property type="protein sequence ID" value="CAG7787090.1"/>
    <property type="molecule type" value="Genomic_DNA"/>
</dbReference>
<sequence>MSESQAAYRRGRSCNDHLIVLNTLVQKSIARRKRLYCLFVDLSKAFDSIKREKLWTRLGEIGLDIQMIQKIREIYNHAYAKVQSKQGYTQPLRILNGVLQGETLSPTLFTLFIDEITLLLQKSNINGARIAATKAMILLYADDIILTADCPHDLQSQINIIAKFFKNNDLLVNMDKTKIVVFGSGKQQKQHRFYNDGNKIEIVNSYKYLGVEFHKTGSFKEHHDAVLHKTNVAINTLVNILKAAKIQDIDIAIRLFNTLAGTIPLYGLPIWGMNYVDNMEKLQTKFLRQLLGASNLTPGYVLRLETGCKSIKSQIMKAILTTMSNTMYSGTPTKEAKDCLNYLKSSVKQHQSTNMYIQWRKLFQK</sequence>